<dbReference type="InterPro" id="IPR056906">
    <property type="entry name" value="ORF2/G2P_dom"/>
</dbReference>
<dbReference type="RefSeq" id="WP_171352103.1">
    <property type="nucleotide sequence ID" value="NZ_VTXP01000003.1"/>
</dbReference>
<dbReference type="Proteomes" id="UP000576645">
    <property type="component" value="Unassembled WGS sequence"/>
</dbReference>
<evidence type="ECO:0000313" key="3">
    <source>
        <dbReference type="Proteomes" id="UP000576645"/>
    </source>
</evidence>
<name>A0AAP6ZIP5_9VIBR</name>
<accession>A0AAP6ZIP5</accession>
<dbReference type="AlphaFoldDB" id="A0AAP6ZIP5"/>
<evidence type="ECO:0000259" key="1">
    <source>
        <dbReference type="Pfam" id="PF23343"/>
    </source>
</evidence>
<organism evidence="2 3">
    <name type="scientific">Vibrio coralliilyticus</name>
    <dbReference type="NCBI Taxonomy" id="190893"/>
    <lineage>
        <taxon>Bacteria</taxon>
        <taxon>Pseudomonadati</taxon>
        <taxon>Pseudomonadota</taxon>
        <taxon>Gammaproteobacteria</taxon>
        <taxon>Vibrionales</taxon>
        <taxon>Vibrionaceae</taxon>
        <taxon>Vibrio</taxon>
    </lineage>
</organism>
<dbReference type="Pfam" id="PF23343">
    <property type="entry name" value="REP_ORF2-G2P"/>
    <property type="match status" value="1"/>
</dbReference>
<evidence type="ECO:0000313" key="2">
    <source>
        <dbReference type="EMBL" id="NOJ22190.1"/>
    </source>
</evidence>
<feature type="domain" description="Replication-associated protein ORF2/G2P" evidence="1">
    <location>
        <begin position="404"/>
        <end position="473"/>
    </location>
</feature>
<gene>
    <name evidence="2" type="ORF">F0238_05515</name>
</gene>
<proteinExistence type="predicted"/>
<sequence>MKNSDLLYVAGAVMPLDRIQRNDASFNAGFFGPKPTGHSIQELELLAQGVVKKIPIYDQVSDRKPKRERDLQERTDFYKSRNRRSEHDREAAARIAERLSLVKGRKSPTKKFRDRKERQIKRIRTLNKSLRAKSVLNSPEAYFNHSALYETTERSKPAVLNENGRRARGETSRIPISMQLMHRAWNDTYKFQAITETPSSAAPTANVGERFSEKLTSRSVRKIFEAGAYTAACHGGFSTFLTLTFTKAKRLAMFGGMLDEDDCRSMGANHPIVYKRNMVTTHPRALEKKIWHPITDIGGEYWTVPTKDNSLPRKMNLDGVIAGAYCDLKQKPEQEFSMEKTLETTIGHEVSRFLDAAKKMYQRGWLADHTVRTDPESGQKYCDLAKEKVPKYVQPSDIGPMNTPADFHYIWVAECPANEDGEPNPHVHLLLRWTVPEHLFSSWSKRLEKIWGHGFAKLERIKKPKAAGSYIIKAVGYAAKGANESQGLIKGNRYAIAKCSRAPAWETLASFEADNMTAIIKELGYKLEQWKKPIKRQVRKLQAAKAQTIKAKSIAIKQNKPEEYQNRLYNRIIRLEKQAEKLHQVIQERGVHASSNNRFCITFEGKDARQKVDKFMLWAAGARGWSMECRDVDLSEVKHSADMYHQRSFERFKENKAYWHSILNQPDSYVEVDEDEADYWRSITFDYLQGTLPILS</sequence>
<protein>
    <recommendedName>
        <fullName evidence="1">Replication-associated protein ORF2/G2P domain-containing protein</fullName>
    </recommendedName>
</protein>
<reference evidence="2 3" key="1">
    <citation type="submission" date="2019-09" db="EMBL/GenBank/DDBJ databases">
        <title>Draft genome sequencing and comparative genomics of hatchery-associated Vibrios.</title>
        <authorList>
            <person name="Kehlet-Delgado H."/>
            <person name="Mueller R.S."/>
        </authorList>
    </citation>
    <scope>NUCLEOTIDE SEQUENCE [LARGE SCALE GENOMIC DNA]</scope>
    <source>
        <strain evidence="2 3">09-121-3</strain>
    </source>
</reference>
<dbReference type="EMBL" id="VTXP01000003">
    <property type="protein sequence ID" value="NOJ22190.1"/>
    <property type="molecule type" value="Genomic_DNA"/>
</dbReference>
<comment type="caution">
    <text evidence="2">The sequence shown here is derived from an EMBL/GenBank/DDBJ whole genome shotgun (WGS) entry which is preliminary data.</text>
</comment>